<evidence type="ECO:0000313" key="2">
    <source>
        <dbReference type="EMBL" id="GAH17762.1"/>
    </source>
</evidence>
<dbReference type="AlphaFoldDB" id="X1DC10"/>
<gene>
    <name evidence="2" type="ORF">S01H4_55236</name>
</gene>
<feature type="non-terminal residue" evidence="2">
    <location>
        <position position="1"/>
    </location>
</feature>
<dbReference type="Pfam" id="PF00561">
    <property type="entry name" value="Abhydrolase_1"/>
    <property type="match status" value="1"/>
</dbReference>
<accession>X1DC10</accession>
<reference evidence="2" key="1">
    <citation type="journal article" date="2014" name="Front. Microbiol.">
        <title>High frequency of phylogenetically diverse reductive dehalogenase-homologous genes in deep subseafloor sedimentary metagenomes.</title>
        <authorList>
            <person name="Kawai M."/>
            <person name="Futagami T."/>
            <person name="Toyoda A."/>
            <person name="Takaki Y."/>
            <person name="Nishi S."/>
            <person name="Hori S."/>
            <person name="Arai W."/>
            <person name="Tsubouchi T."/>
            <person name="Morono Y."/>
            <person name="Uchiyama I."/>
            <person name="Ito T."/>
            <person name="Fujiyama A."/>
            <person name="Inagaki F."/>
            <person name="Takami H."/>
        </authorList>
    </citation>
    <scope>NUCLEOTIDE SEQUENCE</scope>
    <source>
        <strain evidence="2">Expedition CK06-06</strain>
    </source>
</reference>
<comment type="caution">
    <text evidence="2">The sequence shown here is derived from an EMBL/GenBank/DDBJ whole genome shotgun (WGS) entry which is preliminary data.</text>
</comment>
<evidence type="ECO:0000259" key="1">
    <source>
        <dbReference type="Pfam" id="PF00561"/>
    </source>
</evidence>
<sequence length="112" mass="12630">RDRLTNTEIKKIMQDIFKSAMPISKRTKGVINDMFVSNPDINTGYPFDKITVPTLIIHDADDPAAKFSGAEAMAKQIPNSRLERFEGGGHLLIGHEDIIQKRIQQFINEFSS</sequence>
<dbReference type="Gene3D" id="3.40.50.1820">
    <property type="entry name" value="alpha/beta hydrolase"/>
    <property type="match status" value="1"/>
</dbReference>
<dbReference type="InterPro" id="IPR029058">
    <property type="entry name" value="AB_hydrolase_fold"/>
</dbReference>
<dbReference type="SUPFAM" id="SSF53474">
    <property type="entry name" value="alpha/beta-Hydrolases"/>
    <property type="match status" value="1"/>
</dbReference>
<feature type="domain" description="AB hydrolase-1" evidence="1">
    <location>
        <begin position="24"/>
        <end position="93"/>
    </location>
</feature>
<dbReference type="InterPro" id="IPR000073">
    <property type="entry name" value="AB_hydrolase_1"/>
</dbReference>
<dbReference type="EMBL" id="BART01031856">
    <property type="protein sequence ID" value="GAH17762.1"/>
    <property type="molecule type" value="Genomic_DNA"/>
</dbReference>
<proteinExistence type="predicted"/>
<protein>
    <recommendedName>
        <fullName evidence="1">AB hydrolase-1 domain-containing protein</fullName>
    </recommendedName>
</protein>
<organism evidence="2">
    <name type="scientific">marine sediment metagenome</name>
    <dbReference type="NCBI Taxonomy" id="412755"/>
    <lineage>
        <taxon>unclassified sequences</taxon>
        <taxon>metagenomes</taxon>
        <taxon>ecological metagenomes</taxon>
    </lineage>
</organism>
<name>X1DC10_9ZZZZ</name>